<name>A0A371R6A7_9CREN</name>
<protein>
    <submittedName>
        <fullName evidence="2">Uncharacterized protein</fullName>
    </submittedName>
</protein>
<accession>A0A371R6A7</accession>
<dbReference type="Proteomes" id="UP000256877">
    <property type="component" value="Unassembled WGS sequence"/>
</dbReference>
<dbReference type="OrthoDB" id="29079at2157"/>
<organism evidence="2 3">
    <name type="scientific">Pyrobaculum aerophilum</name>
    <dbReference type="NCBI Taxonomy" id="13773"/>
    <lineage>
        <taxon>Archaea</taxon>
        <taxon>Thermoproteota</taxon>
        <taxon>Thermoprotei</taxon>
        <taxon>Thermoproteales</taxon>
        <taxon>Thermoproteaceae</taxon>
        <taxon>Pyrobaculum</taxon>
    </lineage>
</organism>
<proteinExistence type="predicted"/>
<dbReference type="EMBL" id="NMUE01000008">
    <property type="protein sequence ID" value="RFA97142.1"/>
    <property type="molecule type" value="Genomic_DNA"/>
</dbReference>
<sequence>MRGATSLTTLILFISFAAALSILAYIVDFYAQQVLQNDVENTAESVAEFVSSQIRDAVTSGAVPGVMALKKQLIVPRNFYALDAAGLSLCVGNAGGNIYVNVTLTGIRGRGEATAAATSWVYNITAWSALGGKKVYLTGVFTPCGSPPPECFAGGLVNLTRPGCAASPIDASIVIS</sequence>
<dbReference type="EMBL" id="NMUF01000004">
    <property type="protein sequence ID" value="RFB00040.1"/>
    <property type="molecule type" value="Genomic_DNA"/>
</dbReference>
<dbReference type="RefSeq" id="WP_116420721.1">
    <property type="nucleotide sequence ID" value="NZ_NMUE01000008.1"/>
</dbReference>
<reference evidence="3 4" key="1">
    <citation type="submission" date="2017-07" db="EMBL/GenBank/DDBJ databases">
        <title>Draft genome sequence of aerobic hyperthermophilic archaea, Pyrobaculum aerophilum YKB31 and YKB32.</title>
        <authorList>
            <person name="Mochizuki T."/>
            <person name="Berliner A.J."/>
            <person name="Yoshida-Takashima Y."/>
            <person name="Takaki Y."/>
            <person name="Nunoura T."/>
            <person name="Takai K."/>
        </authorList>
    </citation>
    <scope>NUCLEOTIDE SEQUENCE [LARGE SCALE GENOMIC DNA]</scope>
    <source>
        <strain evidence="1 4">YKB31</strain>
        <strain evidence="2 3">YKB32</strain>
    </source>
</reference>
<evidence type="ECO:0000313" key="2">
    <source>
        <dbReference type="EMBL" id="RFB00040.1"/>
    </source>
</evidence>
<evidence type="ECO:0000313" key="4">
    <source>
        <dbReference type="Proteomes" id="UP000257123"/>
    </source>
</evidence>
<evidence type="ECO:0000313" key="3">
    <source>
        <dbReference type="Proteomes" id="UP000256877"/>
    </source>
</evidence>
<evidence type="ECO:0000313" key="1">
    <source>
        <dbReference type="EMBL" id="RFA97142.1"/>
    </source>
</evidence>
<dbReference type="AlphaFoldDB" id="A0A371R6A7"/>
<dbReference type="Proteomes" id="UP000257123">
    <property type="component" value="Unassembled WGS sequence"/>
</dbReference>
<comment type="caution">
    <text evidence="2">The sequence shown here is derived from an EMBL/GenBank/DDBJ whole genome shotgun (WGS) entry which is preliminary data.</text>
</comment>
<gene>
    <name evidence="1" type="ORF">CGL51_03655</name>
    <name evidence="2" type="ORF">CGL52_02475</name>
</gene>